<dbReference type="AlphaFoldDB" id="A0A101M3J9"/>
<organism evidence="1">
    <name type="scientific">Picea glauca</name>
    <name type="common">White spruce</name>
    <name type="synonym">Pinus glauca</name>
    <dbReference type="NCBI Taxonomy" id="3330"/>
    <lineage>
        <taxon>Eukaryota</taxon>
        <taxon>Viridiplantae</taxon>
        <taxon>Streptophyta</taxon>
        <taxon>Embryophyta</taxon>
        <taxon>Tracheophyta</taxon>
        <taxon>Spermatophyta</taxon>
        <taxon>Pinopsida</taxon>
        <taxon>Pinidae</taxon>
        <taxon>Conifers I</taxon>
        <taxon>Pinales</taxon>
        <taxon>Pinaceae</taxon>
        <taxon>Picea</taxon>
    </lineage>
</organism>
<sequence length="38" mass="4352">MEFQLALINKFKSTAEPNAEPDQQNELLLLSLLLLRLP</sequence>
<proteinExistence type="predicted"/>
<accession>A0A101M3J9</accession>
<protein>
    <submittedName>
        <fullName evidence="1">Uncharacterized protein</fullName>
    </submittedName>
</protein>
<geneLocation type="mitochondrion" evidence="1"/>
<dbReference type="EMBL" id="LKAM01000001">
    <property type="protein sequence ID" value="KUM50411.1"/>
    <property type="molecule type" value="Genomic_DNA"/>
</dbReference>
<keyword evidence="1" id="KW-0496">Mitochondrion</keyword>
<reference evidence="1" key="1">
    <citation type="journal article" date="2015" name="Genome Biol. Evol.">
        <title>Organellar Genomes of White Spruce (Picea glauca): Assembly and Annotation.</title>
        <authorList>
            <person name="Jackman S.D."/>
            <person name="Warren R.L."/>
            <person name="Gibb E.A."/>
            <person name="Vandervalk B.P."/>
            <person name="Mohamadi H."/>
            <person name="Chu J."/>
            <person name="Raymond A."/>
            <person name="Pleasance S."/>
            <person name="Coope R."/>
            <person name="Wildung M.R."/>
            <person name="Ritland C.E."/>
            <person name="Bousquet J."/>
            <person name="Jones S.J."/>
            <person name="Bohlmann J."/>
            <person name="Birol I."/>
        </authorList>
    </citation>
    <scope>NUCLEOTIDE SEQUENCE [LARGE SCALE GENOMIC DNA]</scope>
    <source>
        <tissue evidence="1">Flushing bud</tissue>
    </source>
</reference>
<comment type="caution">
    <text evidence="1">The sequence shown here is derived from an EMBL/GenBank/DDBJ whole genome shotgun (WGS) entry which is preliminary data.</text>
</comment>
<gene>
    <name evidence="1" type="ORF">ABT39_MTgene254</name>
</gene>
<evidence type="ECO:0000313" key="1">
    <source>
        <dbReference type="EMBL" id="KUM50411.1"/>
    </source>
</evidence>
<name>A0A101M3J9_PICGL</name>